<gene>
    <name evidence="1" type="ORF">LTS18_014400</name>
</gene>
<sequence>SAIGLMMGVGNVGEYLKESADEDTETFITRDGGVTWEAVMRGRFHWEYGDQGSIIVIVPKNRGTNHVLYSRDEGRTWKKYEFSESDIEITDITTLPSDNSRQFLLWGRDFNINLDFSGLTSRICHLDTDNPEASDSDYTLWTPKHPMQDNECLFGHIARFYRKKPEADCYNGKNFDKLHGIPENCTCSRADFEW</sequence>
<organism evidence="1 2">
    <name type="scientific">Coniosporium uncinatum</name>
    <dbReference type="NCBI Taxonomy" id="93489"/>
    <lineage>
        <taxon>Eukaryota</taxon>
        <taxon>Fungi</taxon>
        <taxon>Dikarya</taxon>
        <taxon>Ascomycota</taxon>
        <taxon>Pezizomycotina</taxon>
        <taxon>Dothideomycetes</taxon>
        <taxon>Dothideomycetes incertae sedis</taxon>
        <taxon>Coniosporium</taxon>
    </lineage>
</organism>
<reference evidence="1" key="1">
    <citation type="submission" date="2024-09" db="EMBL/GenBank/DDBJ databases">
        <title>Black Yeasts Isolated from many extreme environments.</title>
        <authorList>
            <person name="Coleine C."/>
            <person name="Stajich J.E."/>
            <person name="Selbmann L."/>
        </authorList>
    </citation>
    <scope>NUCLEOTIDE SEQUENCE</scope>
    <source>
        <strain evidence="1">CCFEE 5737</strain>
    </source>
</reference>
<keyword evidence="2" id="KW-1185">Reference proteome</keyword>
<accession>A0ACC3CVG6</accession>
<dbReference type="EMBL" id="JAWDJW010010935">
    <property type="protein sequence ID" value="KAK3045177.1"/>
    <property type="molecule type" value="Genomic_DNA"/>
</dbReference>
<protein>
    <submittedName>
        <fullName evidence="1">Uncharacterized protein</fullName>
    </submittedName>
</protein>
<evidence type="ECO:0000313" key="2">
    <source>
        <dbReference type="Proteomes" id="UP001186974"/>
    </source>
</evidence>
<feature type="non-terminal residue" evidence="1">
    <location>
        <position position="1"/>
    </location>
</feature>
<comment type="caution">
    <text evidence="1">The sequence shown here is derived from an EMBL/GenBank/DDBJ whole genome shotgun (WGS) entry which is preliminary data.</text>
</comment>
<proteinExistence type="predicted"/>
<name>A0ACC3CVG6_9PEZI</name>
<evidence type="ECO:0000313" key="1">
    <source>
        <dbReference type="EMBL" id="KAK3045177.1"/>
    </source>
</evidence>
<dbReference type="Proteomes" id="UP001186974">
    <property type="component" value="Unassembled WGS sequence"/>
</dbReference>